<dbReference type="EMBL" id="CP042914">
    <property type="protein sequence ID" value="QEG41767.1"/>
    <property type="molecule type" value="Genomic_DNA"/>
</dbReference>
<gene>
    <name evidence="3" type="ORF">UC8_37930</name>
</gene>
<feature type="compositionally biased region" description="Basic and acidic residues" evidence="1">
    <location>
        <begin position="127"/>
        <end position="141"/>
    </location>
</feature>
<name>A0A5B9QRP1_9BACT</name>
<evidence type="ECO:0000256" key="1">
    <source>
        <dbReference type="SAM" id="MobiDB-lite"/>
    </source>
</evidence>
<feature type="compositionally biased region" description="Low complexity" evidence="1">
    <location>
        <begin position="55"/>
        <end position="69"/>
    </location>
</feature>
<feature type="chain" id="PRO_5022809873" description="Prenyltransferase and squalene oxidase repeat protein" evidence="2">
    <location>
        <begin position="29"/>
        <end position="704"/>
    </location>
</feature>
<feature type="region of interest" description="Disordered" evidence="1">
    <location>
        <begin position="55"/>
        <end position="343"/>
    </location>
</feature>
<feature type="compositionally biased region" description="Basic and acidic residues" evidence="1">
    <location>
        <begin position="298"/>
        <end position="320"/>
    </location>
</feature>
<dbReference type="AlphaFoldDB" id="A0A5B9QRP1"/>
<evidence type="ECO:0000313" key="3">
    <source>
        <dbReference type="EMBL" id="QEG41767.1"/>
    </source>
</evidence>
<reference evidence="3 4" key="1">
    <citation type="submission" date="2019-08" db="EMBL/GenBank/DDBJ databases">
        <title>Deep-cultivation of Planctomycetes and their phenomic and genomic characterization uncovers novel biology.</title>
        <authorList>
            <person name="Wiegand S."/>
            <person name="Jogler M."/>
            <person name="Boedeker C."/>
            <person name="Pinto D."/>
            <person name="Vollmers J."/>
            <person name="Rivas-Marin E."/>
            <person name="Kohn T."/>
            <person name="Peeters S.H."/>
            <person name="Heuer A."/>
            <person name="Rast P."/>
            <person name="Oberbeckmann S."/>
            <person name="Bunk B."/>
            <person name="Jeske O."/>
            <person name="Meyerdierks A."/>
            <person name="Storesund J.E."/>
            <person name="Kallscheuer N."/>
            <person name="Luecker S."/>
            <person name="Lage O.M."/>
            <person name="Pohl T."/>
            <person name="Merkel B.J."/>
            <person name="Hornburger P."/>
            <person name="Mueller R.-W."/>
            <person name="Bruemmer F."/>
            <person name="Labrenz M."/>
            <person name="Spormann A.M."/>
            <person name="Op den Camp H."/>
            <person name="Overmann J."/>
            <person name="Amann R."/>
            <person name="Jetten M.S.M."/>
            <person name="Mascher T."/>
            <person name="Medema M.H."/>
            <person name="Devos D.P."/>
            <person name="Kaster A.-K."/>
            <person name="Ovreas L."/>
            <person name="Rohde M."/>
            <person name="Galperin M.Y."/>
            <person name="Jogler C."/>
        </authorList>
    </citation>
    <scope>NUCLEOTIDE SEQUENCE [LARGE SCALE GENOMIC DNA]</scope>
    <source>
        <strain evidence="3 4">UC8</strain>
    </source>
</reference>
<organism evidence="3 4">
    <name type="scientific">Roseimaritima ulvae</name>
    <dbReference type="NCBI Taxonomy" id="980254"/>
    <lineage>
        <taxon>Bacteria</taxon>
        <taxon>Pseudomonadati</taxon>
        <taxon>Planctomycetota</taxon>
        <taxon>Planctomycetia</taxon>
        <taxon>Pirellulales</taxon>
        <taxon>Pirellulaceae</taxon>
        <taxon>Roseimaritima</taxon>
    </lineage>
</organism>
<feature type="signal peptide" evidence="2">
    <location>
        <begin position="1"/>
        <end position="28"/>
    </location>
</feature>
<sequence length="704" mass="77412" precursor="true">MPRHRNVSLAKRFVIASTIFSSPAVAYAAEDAPRLQVAEQRLILVEPTNGKPVVAAKPAAEKTPAAAEARVARLPDRSAETPRGPEALPSKPLDSAPAPVDDGWVARDHIGQRTPLRDPVAITAPRRATDTPDVETAKPKPAEQQTTEQQTTDPLPAADDSLSLAEPPASQPAPALGSEQAEAPERKTSSALQGLTPVPLMDMVPSQADEEEDLQELPLQGSQPPQQKAVKVDRAFDHLAPRRERTIPVRRPDLTRDLESQAAAGPMEQNEASGQSEQYAGDARTSLSPSAEATDPASGRRDRPKQLSDLFREPAAHNEGDGPSDLSASDDDQQTAGNSGYVGDFEEQDWQRDHQPPEAKVAPQKVPLVITPAVQRMRAPMEAALVYHFQRPEKAPERSSWGMMHSLMVYGVETQVIAGRKRYNLVAWMAGNNICRGQRIFTVDRQGIAPRSGVGLQGHQGQFLAVFGLIGVPESYPLYVGKRKFAVADLVAREQADCRSGAELTFTLIGLSHYLDTDAEWTSSDGQRWDFERLIQEELDQQVIGAACGGTHRLMGLSHALRIRREQGRPISGQWARAEQFISDFVDYAWKLQNPDGSMSTDWFEGRANRNDLDRKVQTTGHIVEWLIGVMPDEQLQDPRMVRAIGFLTNALYRNRSKEWEIGPKGHALRSLALYHDRVYGDPPPWRGLAVARGAAGGHQRRSR</sequence>
<keyword evidence="2" id="KW-0732">Signal</keyword>
<dbReference type="Proteomes" id="UP000325286">
    <property type="component" value="Chromosome"/>
</dbReference>
<evidence type="ECO:0000256" key="2">
    <source>
        <dbReference type="SAM" id="SignalP"/>
    </source>
</evidence>
<proteinExistence type="predicted"/>
<evidence type="ECO:0000313" key="4">
    <source>
        <dbReference type="Proteomes" id="UP000325286"/>
    </source>
</evidence>
<keyword evidence="4" id="KW-1185">Reference proteome</keyword>
<protein>
    <recommendedName>
        <fullName evidence="5">Prenyltransferase and squalene oxidase repeat protein</fullName>
    </recommendedName>
</protein>
<feature type="compositionally biased region" description="Basic and acidic residues" evidence="1">
    <location>
        <begin position="70"/>
        <end position="80"/>
    </location>
</feature>
<accession>A0A5B9QRP1</accession>
<dbReference type="KEGG" id="rul:UC8_37930"/>
<feature type="compositionally biased region" description="Low complexity" evidence="1">
    <location>
        <begin position="143"/>
        <end position="152"/>
    </location>
</feature>
<evidence type="ECO:0008006" key="5">
    <source>
        <dbReference type="Google" id="ProtNLM"/>
    </source>
</evidence>
<feature type="compositionally biased region" description="Basic and acidic residues" evidence="1">
    <location>
        <begin position="230"/>
        <end position="259"/>
    </location>
</feature>